<feature type="compositionally biased region" description="Basic and acidic residues" evidence="1">
    <location>
        <begin position="47"/>
        <end position="57"/>
    </location>
</feature>
<evidence type="ECO:0000313" key="3">
    <source>
        <dbReference type="Proteomes" id="UP000735302"/>
    </source>
</evidence>
<sequence>MGQGRKKKTAGAGEWQQNKDKEQQQNKDKKTSRTKMEAAARQGSIERQQDKDQKNNSKAENNINSKMRNR</sequence>
<evidence type="ECO:0000313" key="2">
    <source>
        <dbReference type="EMBL" id="GFO31051.1"/>
    </source>
</evidence>
<feature type="compositionally biased region" description="Polar residues" evidence="1">
    <location>
        <begin position="58"/>
        <end position="70"/>
    </location>
</feature>
<dbReference type="EMBL" id="BLXT01006335">
    <property type="protein sequence ID" value="GFO31051.1"/>
    <property type="molecule type" value="Genomic_DNA"/>
</dbReference>
<protein>
    <recommendedName>
        <fullName evidence="4">Small EDRK-rich factor-like N-terminal domain-containing protein</fullName>
    </recommendedName>
</protein>
<name>A0AAV4CHX4_9GAST</name>
<proteinExistence type="predicted"/>
<dbReference type="AlphaFoldDB" id="A0AAV4CHX4"/>
<feature type="region of interest" description="Disordered" evidence="1">
    <location>
        <begin position="1"/>
        <end position="70"/>
    </location>
</feature>
<accession>A0AAV4CHX4</accession>
<comment type="caution">
    <text evidence="2">The sequence shown here is derived from an EMBL/GenBank/DDBJ whole genome shotgun (WGS) entry which is preliminary data.</text>
</comment>
<feature type="compositionally biased region" description="Basic and acidic residues" evidence="1">
    <location>
        <begin position="17"/>
        <end position="38"/>
    </location>
</feature>
<evidence type="ECO:0008006" key="4">
    <source>
        <dbReference type="Google" id="ProtNLM"/>
    </source>
</evidence>
<keyword evidence="3" id="KW-1185">Reference proteome</keyword>
<dbReference type="Proteomes" id="UP000735302">
    <property type="component" value="Unassembled WGS sequence"/>
</dbReference>
<gene>
    <name evidence="2" type="ORF">PoB_005755600</name>
</gene>
<evidence type="ECO:0000256" key="1">
    <source>
        <dbReference type="SAM" id="MobiDB-lite"/>
    </source>
</evidence>
<organism evidence="2 3">
    <name type="scientific">Plakobranchus ocellatus</name>
    <dbReference type="NCBI Taxonomy" id="259542"/>
    <lineage>
        <taxon>Eukaryota</taxon>
        <taxon>Metazoa</taxon>
        <taxon>Spiralia</taxon>
        <taxon>Lophotrochozoa</taxon>
        <taxon>Mollusca</taxon>
        <taxon>Gastropoda</taxon>
        <taxon>Heterobranchia</taxon>
        <taxon>Euthyneura</taxon>
        <taxon>Panpulmonata</taxon>
        <taxon>Sacoglossa</taxon>
        <taxon>Placobranchoidea</taxon>
        <taxon>Plakobranchidae</taxon>
        <taxon>Plakobranchus</taxon>
    </lineage>
</organism>
<reference evidence="2 3" key="1">
    <citation type="journal article" date="2021" name="Elife">
        <title>Chloroplast acquisition without the gene transfer in kleptoplastic sea slugs, Plakobranchus ocellatus.</title>
        <authorList>
            <person name="Maeda T."/>
            <person name="Takahashi S."/>
            <person name="Yoshida T."/>
            <person name="Shimamura S."/>
            <person name="Takaki Y."/>
            <person name="Nagai Y."/>
            <person name="Toyoda A."/>
            <person name="Suzuki Y."/>
            <person name="Arimoto A."/>
            <person name="Ishii H."/>
            <person name="Satoh N."/>
            <person name="Nishiyama T."/>
            <person name="Hasebe M."/>
            <person name="Maruyama T."/>
            <person name="Minagawa J."/>
            <person name="Obokata J."/>
            <person name="Shigenobu S."/>
        </authorList>
    </citation>
    <scope>NUCLEOTIDE SEQUENCE [LARGE SCALE GENOMIC DNA]</scope>
</reference>